<sequence>MRLTRTDSGKSSQRVKDDWSLLAMMSIQKASGFPTPRSKPQVSRGCPSQSDRLSASYFWCLFCALSAASCENLGLSVRVSQMSITDIAAPRGANDLKVSVEKEDGLASAVIQPPVVKEVDLVSAAIQLPLATKAVLFPARDAATDAYLLPARETKLQHSVAWETLDVSTRKNKLQLSVIQNG</sequence>
<reference evidence="1" key="1">
    <citation type="journal article" date="2023" name="Mol. Biol. Evol.">
        <title>Third-Generation Sequencing Reveals the Adaptive Role of the Epigenome in Three Deep-Sea Polychaetes.</title>
        <authorList>
            <person name="Perez M."/>
            <person name="Aroh O."/>
            <person name="Sun Y."/>
            <person name="Lan Y."/>
            <person name="Juniper S.K."/>
            <person name="Young C.R."/>
            <person name="Angers B."/>
            <person name="Qian P.Y."/>
        </authorList>
    </citation>
    <scope>NUCLEOTIDE SEQUENCE</scope>
    <source>
        <strain evidence="1">R07B-5</strain>
    </source>
</reference>
<dbReference type="AlphaFoldDB" id="A0AAD9K4V3"/>
<evidence type="ECO:0000313" key="2">
    <source>
        <dbReference type="Proteomes" id="UP001209878"/>
    </source>
</evidence>
<proteinExistence type="predicted"/>
<keyword evidence="2" id="KW-1185">Reference proteome</keyword>
<gene>
    <name evidence="1" type="ORF">NP493_1438g00000</name>
</gene>
<dbReference type="EMBL" id="JAODUO010001437">
    <property type="protein sequence ID" value="KAK2163995.1"/>
    <property type="molecule type" value="Genomic_DNA"/>
</dbReference>
<name>A0AAD9K4V3_RIDPI</name>
<comment type="caution">
    <text evidence="1">The sequence shown here is derived from an EMBL/GenBank/DDBJ whole genome shotgun (WGS) entry which is preliminary data.</text>
</comment>
<organism evidence="1 2">
    <name type="scientific">Ridgeia piscesae</name>
    <name type="common">Tubeworm</name>
    <dbReference type="NCBI Taxonomy" id="27915"/>
    <lineage>
        <taxon>Eukaryota</taxon>
        <taxon>Metazoa</taxon>
        <taxon>Spiralia</taxon>
        <taxon>Lophotrochozoa</taxon>
        <taxon>Annelida</taxon>
        <taxon>Polychaeta</taxon>
        <taxon>Sedentaria</taxon>
        <taxon>Canalipalpata</taxon>
        <taxon>Sabellida</taxon>
        <taxon>Siboglinidae</taxon>
        <taxon>Ridgeia</taxon>
    </lineage>
</organism>
<protein>
    <submittedName>
        <fullName evidence="1">Uncharacterized protein</fullName>
    </submittedName>
</protein>
<accession>A0AAD9K4V3</accession>
<evidence type="ECO:0000313" key="1">
    <source>
        <dbReference type="EMBL" id="KAK2163995.1"/>
    </source>
</evidence>
<dbReference type="Proteomes" id="UP001209878">
    <property type="component" value="Unassembled WGS sequence"/>
</dbReference>